<dbReference type="EMBL" id="JAQLEC010000021">
    <property type="protein sequence ID" value="MDB1839238.1"/>
    <property type="molecule type" value="Genomic_DNA"/>
</dbReference>
<evidence type="ECO:0000256" key="1">
    <source>
        <dbReference type="SAM" id="Phobius"/>
    </source>
</evidence>
<dbReference type="EMBL" id="CABWIF010000005">
    <property type="protein sequence ID" value="VWL89845.1"/>
    <property type="molecule type" value="Genomic_DNA"/>
</dbReference>
<accession>A0A174ADC6</accession>
<evidence type="ECO:0000313" key="3">
    <source>
        <dbReference type="EMBL" id="MDB1839238.1"/>
    </source>
</evidence>
<dbReference type="RefSeq" id="WP_006235069.1">
    <property type="nucleotide sequence ID" value="NZ_CABIYU010000004.1"/>
</dbReference>
<dbReference type="PaxDb" id="74426-ERS852399_00385"/>
<keyword evidence="1" id="KW-1133">Transmembrane helix</keyword>
<organism evidence="2 5">
    <name type="scientific">Collinsella aerofaciens</name>
    <dbReference type="NCBI Taxonomy" id="74426"/>
    <lineage>
        <taxon>Bacteria</taxon>
        <taxon>Bacillati</taxon>
        <taxon>Actinomycetota</taxon>
        <taxon>Coriobacteriia</taxon>
        <taxon>Coriobacteriales</taxon>
        <taxon>Coriobacteriaceae</taxon>
        <taxon>Collinsella</taxon>
    </lineage>
</organism>
<dbReference type="Proteomes" id="UP000368032">
    <property type="component" value="Unassembled WGS sequence"/>
</dbReference>
<reference evidence="2 5" key="1">
    <citation type="submission" date="2015-09" db="EMBL/GenBank/DDBJ databases">
        <authorList>
            <consortium name="Pathogen Informatics"/>
        </authorList>
    </citation>
    <scope>NUCLEOTIDE SEQUENCE [LARGE SCALE GENOMIC DNA]</scope>
    <source>
        <strain evidence="2 5">2789STDY5608823</strain>
    </source>
</reference>
<evidence type="ECO:0000313" key="6">
    <source>
        <dbReference type="Proteomes" id="UP000368032"/>
    </source>
</evidence>
<name>A0A174ADC6_9ACTN</name>
<keyword evidence="1" id="KW-0472">Membrane</keyword>
<dbReference type="InterPro" id="IPR046570">
    <property type="entry name" value="DUF6724"/>
</dbReference>
<dbReference type="AlphaFoldDB" id="A0A174ADC6"/>
<dbReference type="Pfam" id="PF20485">
    <property type="entry name" value="DUF6724"/>
    <property type="match status" value="1"/>
</dbReference>
<proteinExistence type="predicted"/>
<evidence type="ECO:0000313" key="5">
    <source>
        <dbReference type="Proteomes" id="UP000095468"/>
    </source>
</evidence>
<dbReference type="EMBL" id="CYYP01000005">
    <property type="protein sequence ID" value="CUN86414.1"/>
    <property type="molecule type" value="Genomic_DNA"/>
</dbReference>
<sequence length="57" mass="6526">MDAVFSFLFGTRTGFAILFAGGILLFAILAFVMEKRTHKMYVDRGPKSEDEEDSFWD</sequence>
<reference evidence="4 6" key="2">
    <citation type="submission" date="2019-10" db="EMBL/GenBank/DDBJ databases">
        <authorList>
            <person name="Wolf R A."/>
        </authorList>
    </citation>
    <scope>NUCLEOTIDE SEQUENCE [LARGE SCALE GENOMIC DNA]</scope>
    <source>
        <strain evidence="4">Collinsella_aerofaciens_DSM_13712</strain>
    </source>
</reference>
<dbReference type="Proteomes" id="UP001212741">
    <property type="component" value="Unassembled WGS sequence"/>
</dbReference>
<keyword evidence="1" id="KW-0812">Transmembrane</keyword>
<evidence type="ECO:0000313" key="4">
    <source>
        <dbReference type="EMBL" id="VWL89845.1"/>
    </source>
</evidence>
<dbReference type="Proteomes" id="UP000095468">
    <property type="component" value="Unassembled WGS sequence"/>
</dbReference>
<feature type="transmembrane region" description="Helical" evidence="1">
    <location>
        <begin position="12"/>
        <end position="32"/>
    </location>
</feature>
<gene>
    <name evidence="4" type="ORF">CKJAJONC_01378</name>
    <name evidence="2" type="ORF">ERS852381_00762</name>
    <name evidence="3" type="ORF">PMW86_06500</name>
</gene>
<reference evidence="3" key="3">
    <citation type="submission" date="2023-01" db="EMBL/GenBank/DDBJ databases">
        <title>Human gut microbiome strain richness.</title>
        <authorList>
            <person name="Chen-Liaw A."/>
        </authorList>
    </citation>
    <scope>NUCLEOTIDE SEQUENCE</scope>
    <source>
        <strain evidence="3">D54st1_D6_D54t1_190329</strain>
    </source>
</reference>
<protein>
    <submittedName>
        <fullName evidence="2">Uncharacterized protein</fullName>
    </submittedName>
</protein>
<dbReference type="GeneID" id="92850943"/>
<evidence type="ECO:0000313" key="2">
    <source>
        <dbReference type="EMBL" id="CUN86414.1"/>
    </source>
</evidence>